<evidence type="ECO:0000313" key="2">
    <source>
        <dbReference type="Proteomes" id="UP000019804"/>
    </source>
</evidence>
<reference evidence="2" key="1">
    <citation type="journal article" date="2014" name="Nat. Commun.">
        <title>Genomic adaptations of the halophilic Dead Sea filamentous fungus Eurotium rubrum.</title>
        <authorList>
            <person name="Kis-Papo T."/>
            <person name="Weig A.R."/>
            <person name="Riley R."/>
            <person name="Persoh D."/>
            <person name="Salamov A."/>
            <person name="Sun H."/>
            <person name="Lipzen A."/>
            <person name="Wasser S.P."/>
            <person name="Rambold G."/>
            <person name="Grigoriev I.V."/>
            <person name="Nevo E."/>
        </authorList>
    </citation>
    <scope>NUCLEOTIDE SEQUENCE [LARGE SCALE GENOMIC DNA]</scope>
    <source>
        <strain evidence="2">CBS 135680</strain>
    </source>
</reference>
<dbReference type="Proteomes" id="UP000019804">
    <property type="component" value="Unassembled WGS sequence"/>
</dbReference>
<dbReference type="HOGENOM" id="CLU_2978740_0_0_1"/>
<dbReference type="RefSeq" id="XP_040641528.1">
    <property type="nucleotide sequence ID" value="XM_040781003.1"/>
</dbReference>
<dbReference type="EMBL" id="KK088414">
    <property type="protein sequence ID" value="EYE97840.1"/>
    <property type="molecule type" value="Genomic_DNA"/>
</dbReference>
<accession>A0A017SNI7</accession>
<dbReference type="AlphaFoldDB" id="A0A017SNI7"/>
<keyword evidence="2" id="KW-1185">Reference proteome</keyword>
<name>A0A017SNI7_ASPRC</name>
<gene>
    <name evidence="1" type="ORF">EURHEDRAFT_409114</name>
</gene>
<dbReference type="GeneID" id="63696127"/>
<proteinExistence type="predicted"/>
<evidence type="ECO:0000313" key="1">
    <source>
        <dbReference type="EMBL" id="EYE97840.1"/>
    </source>
</evidence>
<sequence length="58" mass="6814">MGALTEIQGLIVKQISKYNQRPTKCNRKRRLTTEYGAQSTKWPNGRSLQPQRLIRHYV</sequence>
<organism evidence="1 2">
    <name type="scientific">Aspergillus ruber (strain CBS 135680)</name>
    <dbReference type="NCBI Taxonomy" id="1388766"/>
    <lineage>
        <taxon>Eukaryota</taxon>
        <taxon>Fungi</taxon>
        <taxon>Dikarya</taxon>
        <taxon>Ascomycota</taxon>
        <taxon>Pezizomycotina</taxon>
        <taxon>Eurotiomycetes</taxon>
        <taxon>Eurotiomycetidae</taxon>
        <taxon>Eurotiales</taxon>
        <taxon>Aspergillaceae</taxon>
        <taxon>Aspergillus</taxon>
        <taxon>Aspergillus subgen. Aspergillus</taxon>
    </lineage>
</organism>
<protein>
    <submittedName>
        <fullName evidence="1">Uncharacterized protein</fullName>
    </submittedName>
</protein>